<accession>B8KWE3</accession>
<gene>
    <name evidence="1" type="ORF">NOR51B_2027</name>
</gene>
<dbReference type="EMBL" id="DS999411">
    <property type="protein sequence ID" value="EED36079.1"/>
    <property type="molecule type" value="Genomic_DNA"/>
</dbReference>
<dbReference type="STRING" id="565045.NOR51B_2027"/>
<dbReference type="HOGENOM" id="CLU_661836_0_0_6"/>
<keyword evidence="2" id="KW-1185">Reference proteome</keyword>
<sequence length="463" mass="50955">MEPQTYILTASRLIYPPVYPSSYLLRPDLRCPLSFIPSLPSVDLTGSPFAPLSGLPFQQPDFSDASWLRAVGLKSSSICSAEFESLVDAVLLEVNPYRDRAKYRRHIELFLLCLSCSALFNRFLHVSLNKSLYSPSGASINPKASFALRIHTLSFDVVSRLVAVFERLGLVDVRKGFHDRSGGGGSRPTRLFPTKEFFPVILPYSVYTEEPFEAPFVIARGASNDWEGAIHSHPDDIDKLSFINDFLVDHDWACKGPIRRIYGATPFGSGRLYTPFQGIPARRAPVRINTLIDGHPLAEVDFSASQLRLALAVEGDIDAGDDPYADVASMAGLSRDKVKSFFTVSFGASSKKEGSSALYGSRLKDKEIDACHDAALDLWPDLDGWLFTDAGVKLQSLEGSILLDVIYEGAKKGIVVLPIHDAIAVKQSDVLWAEDAMERFWLDHATGSLGKGVAKPRLKVDMP</sequence>
<evidence type="ECO:0000313" key="2">
    <source>
        <dbReference type="Proteomes" id="UP000004699"/>
    </source>
</evidence>
<evidence type="ECO:0000313" key="1">
    <source>
        <dbReference type="EMBL" id="EED36079.1"/>
    </source>
</evidence>
<name>B8KWE3_9GAMM</name>
<reference evidence="2" key="1">
    <citation type="journal article" date="2013" name="BMC Microbiol.">
        <title>Taxonomy and evolution of bacteriochlorophyll a-containing members of the OM60/NOR5 clade of marine gammaproteobacteria: description of Luminiphilus syltensis gen. nov., sp. nov., reclassification of Haliea rubra as Pseudohaliea rubra gen. nov., comb. nov., and emendation of Chromatocurvus halotolerans.</title>
        <authorList>
            <person name="Spring S."/>
            <person name="Riedel T."/>
            <person name="Sproer C."/>
            <person name="Yan S."/>
            <person name="Harder J."/>
            <person name="Fuchs B.M."/>
        </authorList>
    </citation>
    <scope>NUCLEOTIDE SEQUENCE [LARGE SCALE GENOMIC DNA]</scope>
    <source>
        <strain evidence="2">NOR51-B</strain>
    </source>
</reference>
<protein>
    <submittedName>
        <fullName evidence="1">Uncharacterized protein</fullName>
    </submittedName>
</protein>
<proteinExistence type="predicted"/>
<dbReference type="AlphaFoldDB" id="B8KWE3"/>
<organism evidence="1 2">
    <name type="scientific">Luminiphilus syltensis NOR5-1B</name>
    <dbReference type="NCBI Taxonomy" id="565045"/>
    <lineage>
        <taxon>Bacteria</taxon>
        <taxon>Pseudomonadati</taxon>
        <taxon>Pseudomonadota</taxon>
        <taxon>Gammaproteobacteria</taxon>
        <taxon>Cellvibrionales</taxon>
        <taxon>Halieaceae</taxon>
        <taxon>Luminiphilus</taxon>
    </lineage>
</organism>
<dbReference type="Proteomes" id="UP000004699">
    <property type="component" value="Unassembled WGS sequence"/>
</dbReference>